<feature type="transmembrane region" description="Helical" evidence="4">
    <location>
        <begin position="377"/>
        <end position="396"/>
    </location>
</feature>
<evidence type="ECO:0000256" key="2">
    <source>
        <dbReference type="ARBA" id="ARBA00006727"/>
    </source>
</evidence>
<evidence type="ECO:0000313" key="7">
    <source>
        <dbReference type="Proteomes" id="UP000770015"/>
    </source>
</evidence>
<feature type="transmembrane region" description="Helical" evidence="4">
    <location>
        <begin position="342"/>
        <end position="365"/>
    </location>
</feature>
<feature type="transmembrane region" description="Helical" evidence="4">
    <location>
        <begin position="408"/>
        <end position="430"/>
    </location>
</feature>
<comment type="subcellular location">
    <subcellularLocation>
        <location evidence="1">Membrane</location>
        <topology evidence="1">Multi-pass membrane protein</topology>
    </subcellularLocation>
</comment>
<feature type="region of interest" description="Disordered" evidence="3">
    <location>
        <begin position="1"/>
        <end position="42"/>
    </location>
</feature>
<dbReference type="InterPro" id="IPR050327">
    <property type="entry name" value="Proton-linked_MCT"/>
</dbReference>
<accession>A0A9P8V5J4</accession>
<evidence type="ECO:0000256" key="3">
    <source>
        <dbReference type="SAM" id="MobiDB-lite"/>
    </source>
</evidence>
<feature type="transmembrane region" description="Helical" evidence="4">
    <location>
        <begin position="287"/>
        <end position="306"/>
    </location>
</feature>
<dbReference type="PANTHER" id="PTHR11360:SF234">
    <property type="entry name" value="MFS-TYPE TRANSPORTER DBAD-RELATED"/>
    <property type="match status" value="1"/>
</dbReference>
<dbReference type="EMBL" id="JAGSXJ010000026">
    <property type="protein sequence ID" value="KAH6674039.1"/>
    <property type="molecule type" value="Genomic_DNA"/>
</dbReference>
<feature type="transmembrane region" description="Helical" evidence="4">
    <location>
        <begin position="89"/>
        <end position="110"/>
    </location>
</feature>
<comment type="similarity">
    <text evidence="2">Belongs to the major facilitator superfamily. Monocarboxylate porter (TC 2.A.1.13) family.</text>
</comment>
<feature type="compositionally biased region" description="Polar residues" evidence="3">
    <location>
        <begin position="22"/>
        <end position="32"/>
    </location>
</feature>
<dbReference type="PANTHER" id="PTHR11360">
    <property type="entry name" value="MONOCARBOXYLATE TRANSPORTER"/>
    <property type="match status" value="1"/>
</dbReference>
<keyword evidence="4" id="KW-0812">Transmembrane</keyword>
<dbReference type="InterPro" id="IPR011701">
    <property type="entry name" value="MFS"/>
</dbReference>
<feature type="transmembrane region" description="Helical" evidence="4">
    <location>
        <begin position="178"/>
        <end position="197"/>
    </location>
</feature>
<dbReference type="Proteomes" id="UP000770015">
    <property type="component" value="Unassembled WGS sequence"/>
</dbReference>
<keyword evidence="4" id="KW-0472">Membrane</keyword>
<dbReference type="SUPFAM" id="SSF103473">
    <property type="entry name" value="MFS general substrate transporter"/>
    <property type="match status" value="1"/>
</dbReference>
<dbReference type="InterPro" id="IPR036259">
    <property type="entry name" value="MFS_trans_sf"/>
</dbReference>
<dbReference type="GO" id="GO:0016020">
    <property type="term" value="C:membrane"/>
    <property type="evidence" value="ECO:0007669"/>
    <property type="project" value="UniProtKB-SubCell"/>
</dbReference>
<proteinExistence type="inferred from homology"/>
<sequence>MAAARGNDEPELTDWSPAESIAPNTDSDSSSPPAEKTQQADKHVDGGTKAWLQVLGAFFIYFNTWGLVATFGSFQAHYEKDLLRDSSPFSISTIGSLQSFLMVFLGFVAGPVYDMGYSRQQLWLGSVLIVAGTVAQSFSRTLWQLLLSQGVCIGAGMGCLAVLGVALPSSWFSTRLPLANGIAAAGSGVGGLILPIAFRNLQRDVGFRWAVLVIALIVAVTMGVAILVLETPRQGGGRRALIDKSAFRDVPYLLFVLGCFGVMLGMYTPFVFIQTFALDGEMVGADLAAYLLAILNGTSILGRILPNLFSPRVGIMNMIIMAIAVLSVTTFCLMAVNSGTGVVVATVVIGFSSGTFFASQPTIFVKLTANRAYIGTRFGMAFTVMSIALLFGPPVAGALRREFGYNGAWIWAGASLSFGVLAVICSRGLAGGWRLKARV</sequence>
<gene>
    <name evidence="6" type="ORF">F5X68DRAFT_214707</name>
</gene>
<protein>
    <submittedName>
        <fullName evidence="6">Major facilitator superfamily domain-containing protein</fullName>
    </submittedName>
</protein>
<dbReference type="Pfam" id="PF07690">
    <property type="entry name" value="MFS_1"/>
    <property type="match status" value="1"/>
</dbReference>
<feature type="transmembrane region" description="Helical" evidence="4">
    <location>
        <begin position="50"/>
        <end position="69"/>
    </location>
</feature>
<evidence type="ECO:0000259" key="5">
    <source>
        <dbReference type="PROSITE" id="PS50850"/>
    </source>
</evidence>
<feature type="transmembrane region" description="Helical" evidence="4">
    <location>
        <begin position="122"/>
        <end position="139"/>
    </location>
</feature>
<dbReference type="OrthoDB" id="6509908at2759"/>
<dbReference type="AlphaFoldDB" id="A0A9P8V5J4"/>
<feature type="transmembrane region" description="Helical" evidence="4">
    <location>
        <begin position="209"/>
        <end position="229"/>
    </location>
</feature>
<reference evidence="6" key="1">
    <citation type="journal article" date="2021" name="Nat. Commun.">
        <title>Genetic determinants of endophytism in the Arabidopsis root mycobiome.</title>
        <authorList>
            <person name="Mesny F."/>
            <person name="Miyauchi S."/>
            <person name="Thiergart T."/>
            <person name="Pickel B."/>
            <person name="Atanasova L."/>
            <person name="Karlsson M."/>
            <person name="Huettel B."/>
            <person name="Barry K.W."/>
            <person name="Haridas S."/>
            <person name="Chen C."/>
            <person name="Bauer D."/>
            <person name="Andreopoulos W."/>
            <person name="Pangilinan J."/>
            <person name="LaButti K."/>
            <person name="Riley R."/>
            <person name="Lipzen A."/>
            <person name="Clum A."/>
            <person name="Drula E."/>
            <person name="Henrissat B."/>
            <person name="Kohler A."/>
            <person name="Grigoriev I.V."/>
            <person name="Martin F.M."/>
            <person name="Hacquard S."/>
        </authorList>
    </citation>
    <scope>NUCLEOTIDE SEQUENCE</scope>
    <source>
        <strain evidence="6">MPI-SDFR-AT-0117</strain>
    </source>
</reference>
<comment type="caution">
    <text evidence="6">The sequence shown here is derived from an EMBL/GenBank/DDBJ whole genome shotgun (WGS) entry which is preliminary data.</text>
</comment>
<evidence type="ECO:0000313" key="6">
    <source>
        <dbReference type="EMBL" id="KAH6674039.1"/>
    </source>
</evidence>
<organism evidence="6 7">
    <name type="scientific">Plectosphaerella plurivora</name>
    <dbReference type="NCBI Taxonomy" id="936078"/>
    <lineage>
        <taxon>Eukaryota</taxon>
        <taxon>Fungi</taxon>
        <taxon>Dikarya</taxon>
        <taxon>Ascomycota</taxon>
        <taxon>Pezizomycotina</taxon>
        <taxon>Sordariomycetes</taxon>
        <taxon>Hypocreomycetidae</taxon>
        <taxon>Glomerellales</taxon>
        <taxon>Plectosphaerellaceae</taxon>
        <taxon>Plectosphaerella</taxon>
    </lineage>
</organism>
<feature type="transmembrane region" description="Helical" evidence="4">
    <location>
        <begin position="145"/>
        <end position="166"/>
    </location>
</feature>
<dbReference type="PROSITE" id="PS50850">
    <property type="entry name" value="MFS"/>
    <property type="match status" value="1"/>
</dbReference>
<name>A0A9P8V5J4_9PEZI</name>
<feature type="domain" description="Major facilitator superfamily (MFS) profile" evidence="5">
    <location>
        <begin position="49"/>
        <end position="439"/>
    </location>
</feature>
<evidence type="ECO:0000256" key="1">
    <source>
        <dbReference type="ARBA" id="ARBA00004141"/>
    </source>
</evidence>
<evidence type="ECO:0000256" key="4">
    <source>
        <dbReference type="SAM" id="Phobius"/>
    </source>
</evidence>
<dbReference type="GO" id="GO:0022857">
    <property type="term" value="F:transmembrane transporter activity"/>
    <property type="evidence" value="ECO:0007669"/>
    <property type="project" value="InterPro"/>
</dbReference>
<feature type="transmembrane region" description="Helical" evidence="4">
    <location>
        <begin position="318"/>
        <end position="336"/>
    </location>
</feature>
<feature type="transmembrane region" description="Helical" evidence="4">
    <location>
        <begin position="250"/>
        <end position="267"/>
    </location>
</feature>
<keyword evidence="4" id="KW-1133">Transmembrane helix</keyword>
<keyword evidence="7" id="KW-1185">Reference proteome</keyword>
<dbReference type="InterPro" id="IPR020846">
    <property type="entry name" value="MFS_dom"/>
</dbReference>
<dbReference type="Gene3D" id="1.20.1250.20">
    <property type="entry name" value="MFS general substrate transporter like domains"/>
    <property type="match status" value="1"/>
</dbReference>